<dbReference type="GO" id="GO:0044877">
    <property type="term" value="F:protein-containing complex binding"/>
    <property type="evidence" value="ECO:0007669"/>
    <property type="project" value="TreeGrafter"/>
</dbReference>
<dbReference type="AlphaFoldDB" id="A0A2G9SA39"/>
<feature type="compositionally biased region" description="Acidic residues" evidence="9">
    <location>
        <begin position="554"/>
        <end position="564"/>
    </location>
</feature>
<keyword evidence="4 10" id="KW-1133">Transmembrane helix</keyword>
<keyword evidence="7" id="KW-1071">Ligand-gated ion channel</keyword>
<evidence type="ECO:0000256" key="7">
    <source>
        <dbReference type="ARBA" id="ARBA00023286"/>
    </source>
</evidence>
<evidence type="ECO:0000256" key="10">
    <source>
        <dbReference type="SAM" id="Phobius"/>
    </source>
</evidence>
<keyword evidence="2" id="KW-0813">Transport</keyword>
<dbReference type="PROSITE" id="PS50042">
    <property type="entry name" value="CNMP_BINDING_3"/>
    <property type="match status" value="1"/>
</dbReference>
<comment type="subcellular location">
    <subcellularLocation>
        <location evidence="1">Membrane</location>
        <topology evidence="1">Multi-pass membrane protein</topology>
    </subcellularLocation>
</comment>
<dbReference type="InterPro" id="IPR014710">
    <property type="entry name" value="RmlC-like_jellyroll"/>
</dbReference>
<gene>
    <name evidence="12" type="ORF">AB205_0043190</name>
</gene>
<feature type="region of interest" description="Disordered" evidence="9">
    <location>
        <begin position="488"/>
        <end position="564"/>
    </location>
</feature>
<sequence length="564" mass="64937">SAPSKKAAPPPPPPPPPHEEKKPEGAAPAVEEHYCEMLCCKLKTRPWWTQLHKYRFPSSIDPLTNLMYVLWLFFVVMAWNWNCWLIPVRWAFPYQTPTNIHYWLLMDYLCDLIYLLDIVVFQARLQFVRGGDIITDKKEMREYYIKTERFKADLIGRSMNLYGATDVSGDIVIRTTAYLLYCLHMNACFYYWASDYEGLRSTKWVYDGEGNSYIRCYYWAVKTLITIGGLPDPQTLFELWFQLLNYFMGVFAFSVMIGQMRDVVGAATAGQTYYRSCMDSTIKYMNCYKIPRNVQNRVKMWYEYTWQSQGMLDESELMVQLPDKMRLDLAIDVNYNIVSKVALFQGCDRQLIYDMLKRLRSVVYLPGDYITLSQHCEEVSLLAVGGGNRRTANVVAHGFTNLFILDKKDLSEILTHYPESQKVLRRKAKKMLKNTGKPKGDEGPAQKGFQHIIPPRPETPKLLKAAVAATEKMGFKGFSKLKRRLKVKTTVEPSRTSPLPPGSPVHRRSPVPTIKPEDDDPTEIVAESTDNTVFIRVSPSSRGDEQILSVEMTAPEEEEEDGKK</sequence>
<dbReference type="OrthoDB" id="421226at2759"/>
<dbReference type="Gene3D" id="1.10.287.70">
    <property type="match status" value="1"/>
</dbReference>
<evidence type="ECO:0000256" key="6">
    <source>
        <dbReference type="ARBA" id="ARBA00023136"/>
    </source>
</evidence>
<name>A0A2G9SA39_AQUCT</name>
<dbReference type="SUPFAM" id="SSF81324">
    <property type="entry name" value="Voltage-gated potassium channels"/>
    <property type="match status" value="1"/>
</dbReference>
<proteinExistence type="predicted"/>
<dbReference type="Gene3D" id="2.60.120.10">
    <property type="entry name" value="Jelly Rolls"/>
    <property type="match status" value="2"/>
</dbReference>
<feature type="transmembrane region" description="Helical" evidence="10">
    <location>
        <begin position="239"/>
        <end position="257"/>
    </location>
</feature>
<evidence type="ECO:0000256" key="1">
    <source>
        <dbReference type="ARBA" id="ARBA00004141"/>
    </source>
</evidence>
<dbReference type="SUPFAM" id="SSF51206">
    <property type="entry name" value="cAMP-binding domain-like"/>
    <property type="match status" value="1"/>
</dbReference>
<evidence type="ECO:0000256" key="5">
    <source>
        <dbReference type="ARBA" id="ARBA00023065"/>
    </source>
</evidence>
<organism evidence="12">
    <name type="scientific">Aquarana catesbeiana</name>
    <name type="common">American bullfrog</name>
    <name type="synonym">Rana catesbeiana</name>
    <dbReference type="NCBI Taxonomy" id="8400"/>
    <lineage>
        <taxon>Eukaryota</taxon>
        <taxon>Metazoa</taxon>
        <taxon>Chordata</taxon>
        <taxon>Craniata</taxon>
        <taxon>Vertebrata</taxon>
        <taxon>Euteleostomi</taxon>
        <taxon>Amphibia</taxon>
        <taxon>Batrachia</taxon>
        <taxon>Anura</taxon>
        <taxon>Neobatrachia</taxon>
        <taxon>Ranoidea</taxon>
        <taxon>Ranidae</taxon>
        <taxon>Aquarana</taxon>
    </lineage>
</organism>
<feature type="region of interest" description="Disordered" evidence="9">
    <location>
        <begin position="1"/>
        <end position="24"/>
    </location>
</feature>
<feature type="transmembrane region" description="Helical" evidence="10">
    <location>
        <begin position="171"/>
        <end position="193"/>
    </location>
</feature>
<dbReference type="PANTHER" id="PTHR45638:SF16">
    <property type="entry name" value="CYCLIC NUCLEOTIDE-GATED CATION CHANNEL BETA-1"/>
    <property type="match status" value="1"/>
</dbReference>
<keyword evidence="8" id="KW-0407">Ion channel</keyword>
<feature type="transmembrane region" description="Helical" evidence="10">
    <location>
        <begin position="63"/>
        <end position="81"/>
    </location>
</feature>
<dbReference type="GO" id="GO:0030553">
    <property type="term" value="F:cGMP binding"/>
    <property type="evidence" value="ECO:0007669"/>
    <property type="project" value="TreeGrafter"/>
</dbReference>
<dbReference type="InterPro" id="IPR050866">
    <property type="entry name" value="CNG_cation_channel"/>
</dbReference>
<dbReference type="GO" id="GO:0001895">
    <property type="term" value="P:retina homeostasis"/>
    <property type="evidence" value="ECO:0007669"/>
    <property type="project" value="TreeGrafter"/>
</dbReference>
<dbReference type="FunFam" id="1.10.287.70:FF:000072">
    <property type="entry name" value="Cyclic nucleotide gated channel beta 3"/>
    <property type="match status" value="1"/>
</dbReference>
<dbReference type="InterPro" id="IPR018490">
    <property type="entry name" value="cNMP-bd_dom_sf"/>
</dbReference>
<dbReference type="GO" id="GO:0017071">
    <property type="term" value="C:intracellular cyclic nucleotide activated cation channel complex"/>
    <property type="evidence" value="ECO:0007669"/>
    <property type="project" value="TreeGrafter"/>
</dbReference>
<dbReference type="GO" id="GO:0005222">
    <property type="term" value="F:intracellularly cAMP-activated cation channel activity"/>
    <property type="evidence" value="ECO:0007669"/>
    <property type="project" value="TreeGrafter"/>
</dbReference>
<reference evidence="12" key="1">
    <citation type="submission" date="2017-08" db="EMBL/GenBank/DDBJ databases">
        <title>Assembly of the North American Bullfrog Genome.</title>
        <authorList>
            <person name="Warren R.L."/>
            <person name="Vandervalk B.P."/>
            <person name="Kucuk E."/>
            <person name="Birol I."/>
            <person name="Helbing C."/>
            <person name="Pandoh P."/>
            <person name="Behsaz B."/>
            <person name="Mohamadi H."/>
            <person name="Chu J."/>
            <person name="Jackman S."/>
            <person name="Hammond S.A."/>
            <person name="Veldhoen N."/>
            <person name="Kirk H."/>
            <person name="Zhao Y."/>
            <person name="Coope R."/>
            <person name="Pleasance S."/>
            <person name="Moore R."/>
            <person name="Holt R."/>
        </authorList>
    </citation>
    <scope>NUCLEOTIDE SEQUENCE</scope>
    <source>
        <strain evidence="12">Bruno</strain>
        <tissue evidence="12">Liver</tissue>
    </source>
</reference>
<dbReference type="GO" id="GO:0005886">
    <property type="term" value="C:plasma membrane"/>
    <property type="evidence" value="ECO:0007669"/>
    <property type="project" value="TreeGrafter"/>
</dbReference>
<evidence type="ECO:0000313" key="12">
    <source>
        <dbReference type="EMBL" id="PIO36986.1"/>
    </source>
</evidence>
<feature type="domain" description="Cyclic nucleotide-binding" evidence="11">
    <location>
        <begin position="378"/>
        <end position="414"/>
    </location>
</feature>
<dbReference type="InterPro" id="IPR000595">
    <property type="entry name" value="cNMP-bd_dom"/>
</dbReference>
<evidence type="ECO:0000259" key="11">
    <source>
        <dbReference type="PROSITE" id="PS50042"/>
    </source>
</evidence>
<keyword evidence="5" id="KW-0406">Ion transport</keyword>
<keyword evidence="6 10" id="KW-0472">Membrane</keyword>
<feature type="non-terminal residue" evidence="12">
    <location>
        <position position="1"/>
    </location>
</feature>
<protein>
    <recommendedName>
        <fullName evidence="11">Cyclic nucleotide-binding domain-containing protein</fullName>
    </recommendedName>
</protein>
<dbReference type="PANTHER" id="PTHR45638">
    <property type="entry name" value="CYCLIC NUCLEOTIDE-GATED CATION CHANNEL SUBUNIT A"/>
    <property type="match status" value="1"/>
</dbReference>
<accession>A0A2G9SA39</accession>
<dbReference type="FunFam" id="1.10.287.630:FF:000001">
    <property type="entry name" value="Cyclic nucleotide-gated channel alpha 3"/>
    <property type="match status" value="1"/>
</dbReference>
<dbReference type="Gene3D" id="1.10.287.630">
    <property type="entry name" value="Helix hairpin bin"/>
    <property type="match status" value="1"/>
</dbReference>
<evidence type="ECO:0000256" key="3">
    <source>
        <dbReference type="ARBA" id="ARBA00022692"/>
    </source>
</evidence>
<dbReference type="GO" id="GO:0001750">
    <property type="term" value="C:photoreceptor outer segment"/>
    <property type="evidence" value="ECO:0007669"/>
    <property type="project" value="TreeGrafter"/>
</dbReference>
<dbReference type="EMBL" id="KV926535">
    <property type="protein sequence ID" value="PIO36986.1"/>
    <property type="molecule type" value="Genomic_DNA"/>
</dbReference>
<evidence type="ECO:0000256" key="8">
    <source>
        <dbReference type="ARBA" id="ARBA00023303"/>
    </source>
</evidence>
<evidence type="ECO:0000256" key="4">
    <source>
        <dbReference type="ARBA" id="ARBA00022989"/>
    </source>
</evidence>
<feature type="transmembrane region" description="Helical" evidence="10">
    <location>
        <begin position="101"/>
        <end position="121"/>
    </location>
</feature>
<keyword evidence="3 10" id="KW-0812">Transmembrane</keyword>
<evidence type="ECO:0000256" key="2">
    <source>
        <dbReference type="ARBA" id="ARBA00022448"/>
    </source>
</evidence>
<dbReference type="GO" id="GO:0005223">
    <property type="term" value="F:intracellularly cGMP-activated cation channel activity"/>
    <property type="evidence" value="ECO:0007669"/>
    <property type="project" value="TreeGrafter"/>
</dbReference>
<evidence type="ECO:0000256" key="9">
    <source>
        <dbReference type="SAM" id="MobiDB-lite"/>
    </source>
</evidence>
<feature type="region of interest" description="Disordered" evidence="9">
    <location>
        <begin position="433"/>
        <end position="456"/>
    </location>
</feature>